<dbReference type="AlphaFoldDB" id="A0A5B7HG66"/>
<reference evidence="1 2" key="1">
    <citation type="submission" date="2019-05" db="EMBL/GenBank/DDBJ databases">
        <title>Another draft genome of Portunus trituberculatus and its Hox gene families provides insights of decapod evolution.</title>
        <authorList>
            <person name="Jeong J.-H."/>
            <person name="Song I."/>
            <person name="Kim S."/>
            <person name="Choi T."/>
            <person name="Kim D."/>
            <person name="Ryu S."/>
            <person name="Kim W."/>
        </authorList>
    </citation>
    <scope>NUCLEOTIDE SEQUENCE [LARGE SCALE GENOMIC DNA]</scope>
    <source>
        <tissue evidence="1">Muscle</tissue>
    </source>
</reference>
<protein>
    <submittedName>
        <fullName evidence="1">Uncharacterized protein</fullName>
    </submittedName>
</protein>
<sequence length="67" mass="7202">MAEGDSLCVLIGLEGGLTSLESCKICCTAARGLPSLNSNRQVSTQWSVATLPPKLSFIKLRFAKYVQ</sequence>
<dbReference type="Proteomes" id="UP000324222">
    <property type="component" value="Unassembled WGS sequence"/>
</dbReference>
<gene>
    <name evidence="1" type="ORF">E2C01_066057</name>
</gene>
<dbReference type="EMBL" id="VSRR010033541">
    <property type="protein sequence ID" value="MPC71771.1"/>
    <property type="molecule type" value="Genomic_DNA"/>
</dbReference>
<accession>A0A5B7HG66</accession>
<comment type="caution">
    <text evidence="1">The sequence shown here is derived from an EMBL/GenBank/DDBJ whole genome shotgun (WGS) entry which is preliminary data.</text>
</comment>
<evidence type="ECO:0000313" key="1">
    <source>
        <dbReference type="EMBL" id="MPC71771.1"/>
    </source>
</evidence>
<organism evidence="1 2">
    <name type="scientific">Portunus trituberculatus</name>
    <name type="common">Swimming crab</name>
    <name type="synonym">Neptunus trituberculatus</name>
    <dbReference type="NCBI Taxonomy" id="210409"/>
    <lineage>
        <taxon>Eukaryota</taxon>
        <taxon>Metazoa</taxon>
        <taxon>Ecdysozoa</taxon>
        <taxon>Arthropoda</taxon>
        <taxon>Crustacea</taxon>
        <taxon>Multicrustacea</taxon>
        <taxon>Malacostraca</taxon>
        <taxon>Eumalacostraca</taxon>
        <taxon>Eucarida</taxon>
        <taxon>Decapoda</taxon>
        <taxon>Pleocyemata</taxon>
        <taxon>Brachyura</taxon>
        <taxon>Eubrachyura</taxon>
        <taxon>Portunoidea</taxon>
        <taxon>Portunidae</taxon>
        <taxon>Portuninae</taxon>
        <taxon>Portunus</taxon>
    </lineage>
</organism>
<proteinExistence type="predicted"/>
<evidence type="ECO:0000313" key="2">
    <source>
        <dbReference type="Proteomes" id="UP000324222"/>
    </source>
</evidence>
<name>A0A5B7HG66_PORTR</name>
<keyword evidence="2" id="KW-1185">Reference proteome</keyword>